<keyword evidence="4 5" id="KW-0963">Cytoplasm</keyword>
<evidence type="ECO:0000256" key="1">
    <source>
        <dbReference type="ARBA" id="ARBA00004496"/>
    </source>
</evidence>
<dbReference type="Pfam" id="PF02631">
    <property type="entry name" value="RecX_HTH2"/>
    <property type="match status" value="1"/>
</dbReference>
<evidence type="ECO:0000256" key="2">
    <source>
        <dbReference type="ARBA" id="ARBA00009695"/>
    </source>
</evidence>
<dbReference type="InterPro" id="IPR053924">
    <property type="entry name" value="RecX_HTH_2nd"/>
</dbReference>
<feature type="domain" description="RecX second three-helical" evidence="6">
    <location>
        <begin position="59"/>
        <end position="97"/>
    </location>
</feature>
<dbReference type="InterPro" id="IPR003783">
    <property type="entry name" value="Regulatory_RecX"/>
</dbReference>
<comment type="similarity">
    <text evidence="2 5">Belongs to the RecX family.</text>
</comment>
<dbReference type="GO" id="GO:0006282">
    <property type="term" value="P:regulation of DNA repair"/>
    <property type="evidence" value="ECO:0007669"/>
    <property type="project" value="UniProtKB-UniRule"/>
</dbReference>
<evidence type="ECO:0000313" key="9">
    <source>
        <dbReference type="EMBL" id="WKN38246.1"/>
    </source>
</evidence>
<accession>A0AA49JF94</accession>
<gene>
    <name evidence="5" type="primary">recX</name>
    <name evidence="9" type="ORF">K4G66_05970</name>
</gene>
<dbReference type="InterPro" id="IPR053925">
    <property type="entry name" value="RecX_HTH_3rd"/>
</dbReference>
<organism evidence="9">
    <name type="scientific">Roseihalotalea indica</name>
    <dbReference type="NCBI Taxonomy" id="2867963"/>
    <lineage>
        <taxon>Bacteria</taxon>
        <taxon>Pseudomonadati</taxon>
        <taxon>Bacteroidota</taxon>
        <taxon>Cytophagia</taxon>
        <taxon>Cytophagales</taxon>
        <taxon>Catalimonadaceae</taxon>
        <taxon>Roseihalotalea</taxon>
    </lineage>
</organism>
<reference evidence="9" key="2">
    <citation type="journal article" date="2024" name="Antonie Van Leeuwenhoek">
        <title>Roseihalotalea indica gen. nov., sp. nov., a halophilic Bacteroidetes from mesopelagic Southwest Indian Ocean with higher carbohydrate metabolic potential.</title>
        <authorList>
            <person name="Chen B."/>
            <person name="Zhang M."/>
            <person name="Lin D."/>
            <person name="Ye J."/>
            <person name="Tang K."/>
        </authorList>
    </citation>
    <scope>NUCLEOTIDE SEQUENCE</scope>
    <source>
        <strain evidence="9">TK19036</strain>
    </source>
</reference>
<dbReference type="PANTHER" id="PTHR33602:SF1">
    <property type="entry name" value="REGULATORY PROTEIN RECX FAMILY PROTEIN"/>
    <property type="match status" value="1"/>
</dbReference>
<evidence type="ECO:0000259" key="6">
    <source>
        <dbReference type="Pfam" id="PF02631"/>
    </source>
</evidence>
<feature type="domain" description="RecX third three-helical" evidence="7">
    <location>
        <begin position="107"/>
        <end position="153"/>
    </location>
</feature>
<dbReference type="Pfam" id="PF21981">
    <property type="entry name" value="RecX_HTH3"/>
    <property type="match status" value="1"/>
</dbReference>
<evidence type="ECO:0000256" key="4">
    <source>
        <dbReference type="ARBA" id="ARBA00022490"/>
    </source>
</evidence>
<dbReference type="InterPro" id="IPR036388">
    <property type="entry name" value="WH-like_DNA-bd_sf"/>
</dbReference>
<dbReference type="PANTHER" id="PTHR33602">
    <property type="entry name" value="REGULATORY PROTEIN RECX FAMILY PROTEIN"/>
    <property type="match status" value="1"/>
</dbReference>
<sequence length="158" mass="18398">MPNNKITTLKQQSKVKAAKYCAYQERTQQEVRDKLYSYGLYSDAVEEVLTELISEGFVNEERFAQAFARGKFRNNKWGRIKIEMGLRQKGLSDYCIRSGMKEISEEAYQETLQSLIQKKWESLDGEEPYARKHKTARYALGKGFESDVVWKILGDYTV</sequence>
<dbReference type="HAMAP" id="MF_01114">
    <property type="entry name" value="RecX"/>
    <property type="match status" value="1"/>
</dbReference>
<protein>
    <recommendedName>
        <fullName evidence="3 5">Regulatory protein RecX</fullName>
    </recommendedName>
</protein>
<comment type="subcellular location">
    <subcellularLocation>
        <location evidence="1 5">Cytoplasm</location>
    </subcellularLocation>
</comment>
<name>A0AA49JF94_9BACT</name>
<dbReference type="Gene3D" id="1.10.10.10">
    <property type="entry name" value="Winged helix-like DNA-binding domain superfamily/Winged helix DNA-binding domain"/>
    <property type="match status" value="3"/>
</dbReference>
<evidence type="ECO:0000256" key="3">
    <source>
        <dbReference type="ARBA" id="ARBA00018111"/>
    </source>
</evidence>
<dbReference type="EMBL" id="CP120682">
    <property type="protein sequence ID" value="WKN38246.1"/>
    <property type="molecule type" value="Genomic_DNA"/>
</dbReference>
<evidence type="ECO:0000259" key="7">
    <source>
        <dbReference type="Pfam" id="PF21981"/>
    </source>
</evidence>
<evidence type="ECO:0000256" key="5">
    <source>
        <dbReference type="HAMAP-Rule" id="MF_01114"/>
    </source>
</evidence>
<dbReference type="InterPro" id="IPR053926">
    <property type="entry name" value="RecX_HTH_1st"/>
</dbReference>
<feature type="domain" description="RecX first three-helical" evidence="8">
    <location>
        <begin position="15"/>
        <end position="52"/>
    </location>
</feature>
<dbReference type="GO" id="GO:0005737">
    <property type="term" value="C:cytoplasm"/>
    <property type="evidence" value="ECO:0007669"/>
    <property type="project" value="UniProtKB-SubCell"/>
</dbReference>
<evidence type="ECO:0000259" key="8">
    <source>
        <dbReference type="Pfam" id="PF21982"/>
    </source>
</evidence>
<comment type="function">
    <text evidence="5">Modulates RecA activity.</text>
</comment>
<reference evidence="9" key="1">
    <citation type="journal article" date="2023" name="Comput. Struct. Biotechnol. J.">
        <title>Discovery of a novel marine Bacteroidetes with a rich repertoire of carbohydrate-active enzymes.</title>
        <authorList>
            <person name="Chen B."/>
            <person name="Liu G."/>
            <person name="Chen Q."/>
            <person name="Wang H."/>
            <person name="Liu L."/>
            <person name="Tang K."/>
        </authorList>
    </citation>
    <scope>NUCLEOTIDE SEQUENCE</scope>
    <source>
        <strain evidence="9">TK19036</strain>
    </source>
</reference>
<dbReference type="Pfam" id="PF21982">
    <property type="entry name" value="RecX_HTH1"/>
    <property type="match status" value="1"/>
</dbReference>
<proteinExistence type="inferred from homology"/>
<dbReference type="AlphaFoldDB" id="A0AA49JF94"/>